<accession>A0A7W9E6I0</accession>
<reference evidence="8 9" key="1">
    <citation type="submission" date="2020-08" db="EMBL/GenBank/DDBJ databases">
        <title>Genomic Encyclopedia of Type Strains, Phase IV (KMG-IV): sequencing the most valuable type-strain genomes for metagenomic binning, comparative biology and taxonomic classification.</title>
        <authorList>
            <person name="Goeker M."/>
        </authorList>
    </citation>
    <scope>NUCLEOTIDE SEQUENCE [LARGE SCALE GENOMIC DNA]</scope>
    <source>
        <strain evidence="8 9">DSM 24448</strain>
    </source>
</reference>
<name>A0A7W9E6I0_9CAUL</name>
<evidence type="ECO:0000256" key="1">
    <source>
        <dbReference type="ARBA" id="ARBA00010641"/>
    </source>
</evidence>
<dbReference type="AlphaFoldDB" id="A0A7W9E6I0"/>
<keyword evidence="9" id="KW-1185">Reference proteome</keyword>
<dbReference type="InterPro" id="IPR013324">
    <property type="entry name" value="RNA_pol_sigma_r3/r4-like"/>
</dbReference>
<evidence type="ECO:0000313" key="9">
    <source>
        <dbReference type="Proteomes" id="UP000548978"/>
    </source>
</evidence>
<dbReference type="InterPro" id="IPR013325">
    <property type="entry name" value="RNA_pol_sigma_r2"/>
</dbReference>
<gene>
    <name evidence="8" type="ORF">FHS65_000666</name>
</gene>
<dbReference type="GO" id="GO:0003677">
    <property type="term" value="F:DNA binding"/>
    <property type="evidence" value="ECO:0007669"/>
    <property type="project" value="UniProtKB-KW"/>
</dbReference>
<evidence type="ECO:0000256" key="3">
    <source>
        <dbReference type="ARBA" id="ARBA00023082"/>
    </source>
</evidence>
<dbReference type="InterPro" id="IPR013249">
    <property type="entry name" value="RNA_pol_sigma70_r4_t2"/>
</dbReference>
<evidence type="ECO:0000313" key="8">
    <source>
        <dbReference type="EMBL" id="MBB5659948.1"/>
    </source>
</evidence>
<dbReference type="PANTHER" id="PTHR43133">
    <property type="entry name" value="RNA POLYMERASE ECF-TYPE SIGMA FACTO"/>
    <property type="match status" value="1"/>
</dbReference>
<dbReference type="Pfam" id="PF04542">
    <property type="entry name" value="Sigma70_r2"/>
    <property type="match status" value="1"/>
</dbReference>
<dbReference type="GO" id="GO:0016987">
    <property type="term" value="F:sigma factor activity"/>
    <property type="evidence" value="ECO:0007669"/>
    <property type="project" value="UniProtKB-KW"/>
</dbReference>
<keyword evidence="4" id="KW-0238">DNA-binding</keyword>
<dbReference type="Gene3D" id="1.10.1740.10">
    <property type="match status" value="1"/>
</dbReference>
<evidence type="ECO:0000256" key="2">
    <source>
        <dbReference type="ARBA" id="ARBA00023015"/>
    </source>
</evidence>
<organism evidence="8 9">
    <name type="scientific">Brevundimonas halotolerans</name>
    <dbReference type="NCBI Taxonomy" id="69670"/>
    <lineage>
        <taxon>Bacteria</taxon>
        <taxon>Pseudomonadati</taxon>
        <taxon>Pseudomonadota</taxon>
        <taxon>Alphaproteobacteria</taxon>
        <taxon>Caulobacterales</taxon>
        <taxon>Caulobacteraceae</taxon>
        <taxon>Brevundimonas</taxon>
    </lineage>
</organism>
<comment type="similarity">
    <text evidence="1">Belongs to the sigma-70 factor family. ECF subfamily.</text>
</comment>
<evidence type="ECO:0000259" key="6">
    <source>
        <dbReference type="Pfam" id="PF04542"/>
    </source>
</evidence>
<evidence type="ECO:0000259" key="7">
    <source>
        <dbReference type="Pfam" id="PF08281"/>
    </source>
</evidence>
<feature type="domain" description="RNA polymerase sigma factor 70 region 4 type 2" evidence="7">
    <location>
        <begin position="104"/>
        <end position="156"/>
    </location>
</feature>
<dbReference type="InterPro" id="IPR039425">
    <property type="entry name" value="RNA_pol_sigma-70-like"/>
</dbReference>
<comment type="caution">
    <text evidence="8">The sequence shown here is derived from an EMBL/GenBank/DDBJ whole genome shotgun (WGS) entry which is preliminary data.</text>
</comment>
<dbReference type="EMBL" id="JACIJB010000001">
    <property type="protein sequence ID" value="MBB5659948.1"/>
    <property type="molecule type" value="Genomic_DNA"/>
</dbReference>
<sequence>MDEFQNGLVELLPRLRRFARVVRSEDADAQDLVQQTVERALASRHTFRPGTRLDSWAFTIMRRIAIDHGRSARRWSRILSPSSETDDRAPDRSIADEDARADAMAMRDAIHRLPDDQRHAVALVLIEGLTYAEAAKVLGIPVGTLTSRLVRGRLALVETLSSQEISG</sequence>
<dbReference type="Pfam" id="PF08281">
    <property type="entry name" value="Sigma70_r4_2"/>
    <property type="match status" value="1"/>
</dbReference>
<dbReference type="InterPro" id="IPR036388">
    <property type="entry name" value="WH-like_DNA-bd_sf"/>
</dbReference>
<dbReference type="InterPro" id="IPR007627">
    <property type="entry name" value="RNA_pol_sigma70_r2"/>
</dbReference>
<keyword evidence="3" id="KW-0731">Sigma factor</keyword>
<protein>
    <submittedName>
        <fullName evidence="8">RNA polymerase sigma-70 factor (ECF subfamily)</fullName>
    </submittedName>
</protein>
<dbReference type="PANTHER" id="PTHR43133:SF8">
    <property type="entry name" value="RNA POLYMERASE SIGMA FACTOR HI_1459-RELATED"/>
    <property type="match status" value="1"/>
</dbReference>
<feature type="domain" description="RNA polymerase sigma-70 region 2" evidence="6">
    <location>
        <begin position="10"/>
        <end position="74"/>
    </location>
</feature>
<dbReference type="Proteomes" id="UP000548978">
    <property type="component" value="Unassembled WGS sequence"/>
</dbReference>
<evidence type="ECO:0000256" key="4">
    <source>
        <dbReference type="ARBA" id="ARBA00023125"/>
    </source>
</evidence>
<evidence type="ECO:0000256" key="5">
    <source>
        <dbReference type="ARBA" id="ARBA00023163"/>
    </source>
</evidence>
<dbReference type="NCBIfam" id="TIGR02937">
    <property type="entry name" value="sigma70-ECF"/>
    <property type="match status" value="1"/>
</dbReference>
<dbReference type="SUPFAM" id="SSF88659">
    <property type="entry name" value="Sigma3 and sigma4 domains of RNA polymerase sigma factors"/>
    <property type="match status" value="1"/>
</dbReference>
<dbReference type="SUPFAM" id="SSF88946">
    <property type="entry name" value="Sigma2 domain of RNA polymerase sigma factors"/>
    <property type="match status" value="1"/>
</dbReference>
<proteinExistence type="inferred from homology"/>
<dbReference type="GO" id="GO:0006352">
    <property type="term" value="P:DNA-templated transcription initiation"/>
    <property type="evidence" value="ECO:0007669"/>
    <property type="project" value="InterPro"/>
</dbReference>
<keyword evidence="5" id="KW-0804">Transcription</keyword>
<dbReference type="InterPro" id="IPR014284">
    <property type="entry name" value="RNA_pol_sigma-70_dom"/>
</dbReference>
<dbReference type="RefSeq" id="WP_206423385.1">
    <property type="nucleotide sequence ID" value="NZ_JACIJB010000001.1"/>
</dbReference>
<dbReference type="CDD" id="cd06171">
    <property type="entry name" value="Sigma70_r4"/>
    <property type="match status" value="1"/>
</dbReference>
<keyword evidence="2" id="KW-0805">Transcription regulation</keyword>
<dbReference type="Gene3D" id="1.10.10.10">
    <property type="entry name" value="Winged helix-like DNA-binding domain superfamily/Winged helix DNA-binding domain"/>
    <property type="match status" value="1"/>
</dbReference>